<dbReference type="EMBL" id="CYSF01000006">
    <property type="protein sequence ID" value="CUH84190.1"/>
    <property type="molecule type" value="Genomic_DNA"/>
</dbReference>
<feature type="compositionally biased region" description="Basic residues" evidence="1">
    <location>
        <begin position="474"/>
        <end position="484"/>
    </location>
</feature>
<dbReference type="SUPFAM" id="SSF46894">
    <property type="entry name" value="C-terminal effector domain of the bipartite response regulators"/>
    <property type="match status" value="1"/>
</dbReference>
<reference evidence="2 3" key="1">
    <citation type="submission" date="2015-09" db="EMBL/GenBank/DDBJ databases">
        <authorList>
            <consortium name="Swine Surveillance"/>
        </authorList>
    </citation>
    <scope>NUCLEOTIDE SEQUENCE [LARGE SCALE GENOMIC DNA]</scope>
    <source>
        <strain evidence="2 3">CECT 8383</strain>
    </source>
</reference>
<evidence type="ECO:0008006" key="4">
    <source>
        <dbReference type="Google" id="ProtNLM"/>
    </source>
</evidence>
<organism evidence="2 3">
    <name type="scientific">Thalassovita mediterranea</name>
    <dbReference type="NCBI Taxonomy" id="340021"/>
    <lineage>
        <taxon>Bacteria</taxon>
        <taxon>Pseudomonadati</taxon>
        <taxon>Pseudomonadota</taxon>
        <taxon>Alphaproteobacteria</taxon>
        <taxon>Rhodobacterales</taxon>
        <taxon>Roseobacteraceae</taxon>
        <taxon>Thalassovita</taxon>
    </lineage>
</organism>
<evidence type="ECO:0000313" key="2">
    <source>
        <dbReference type="EMBL" id="CUH84190.1"/>
    </source>
</evidence>
<dbReference type="InterPro" id="IPR011990">
    <property type="entry name" value="TPR-like_helical_dom_sf"/>
</dbReference>
<name>A0A0P1GPD3_9RHOB</name>
<evidence type="ECO:0000256" key="1">
    <source>
        <dbReference type="SAM" id="MobiDB-lite"/>
    </source>
</evidence>
<feature type="region of interest" description="Disordered" evidence="1">
    <location>
        <begin position="474"/>
        <end position="507"/>
    </location>
</feature>
<dbReference type="STRING" id="340021.TM5383_01396"/>
<dbReference type="GO" id="GO:0006355">
    <property type="term" value="P:regulation of DNA-templated transcription"/>
    <property type="evidence" value="ECO:0007669"/>
    <property type="project" value="InterPro"/>
</dbReference>
<dbReference type="InterPro" id="IPR036388">
    <property type="entry name" value="WH-like_DNA-bd_sf"/>
</dbReference>
<dbReference type="InterPro" id="IPR016032">
    <property type="entry name" value="Sig_transdc_resp-reg_C-effctor"/>
</dbReference>
<dbReference type="SUPFAM" id="SSF48452">
    <property type="entry name" value="TPR-like"/>
    <property type="match status" value="1"/>
</dbReference>
<dbReference type="GO" id="GO:0003677">
    <property type="term" value="F:DNA binding"/>
    <property type="evidence" value="ECO:0007669"/>
    <property type="project" value="InterPro"/>
</dbReference>
<gene>
    <name evidence="2" type="ORF">TM5383_01396</name>
</gene>
<evidence type="ECO:0000313" key="3">
    <source>
        <dbReference type="Proteomes" id="UP000051681"/>
    </source>
</evidence>
<proteinExistence type="predicted"/>
<accession>A0A0P1GPD3</accession>
<dbReference type="Gene3D" id="1.10.10.10">
    <property type="entry name" value="Winged helix-like DNA-binding domain superfamily/Winged helix DNA-binding domain"/>
    <property type="match status" value="1"/>
</dbReference>
<dbReference type="Proteomes" id="UP000051681">
    <property type="component" value="Unassembled WGS sequence"/>
</dbReference>
<keyword evidence="3" id="KW-1185">Reference proteome</keyword>
<dbReference type="AlphaFoldDB" id="A0A0P1GPD3"/>
<sequence>MANANRAIRATIVVRGRFVLSASEGQDLTPQHRKVRGILALLAMTPGRRCSRAWLQAMLWSDKPPEKAAANLRRALANLRKDLGDNADLIGADRLEVWLCNSIAVDDKPALAGRAELLELVDAPDPAFDDWLRDLRAGDVARSANSPEPPTPPKTAPENAAKAIGNQITAPHGHSEQGGTVFVIRPLERNGGGEAQFLEMMLVDTLSSRLEAEGADEIFAAEEPDPERLGRASAVVYLELTSVVAAGWWNVHLRALADRERRFLWSGRLRLPMDMGQLADGAEVQAFASRALAQVLLRFRSLRPAQQSPLMSMHRAISRLYVSDLDQLNKAEGELITLSSGEGAAVALAWRAFARLAQSMEFANGNTDLAAEAESLANEALSLRPANPLICAMGARVALDLKGDLDLAEHLSRAALYSDDGNPYALQAQSRFALLHGDVDAAHRAALSARKAADGLPHVFAWDMELPDRIGQRRHARRTGRRAIRTPQQSLPSCRTALSGCPTATGQ</sequence>
<protein>
    <recommendedName>
        <fullName evidence="4">DNA-binding transcriptional activator of the SARP family protein</fullName>
    </recommendedName>
</protein>